<comment type="caution">
    <text evidence="1">The sequence shown here is derived from an EMBL/GenBank/DDBJ whole genome shotgun (WGS) entry which is preliminary data.</text>
</comment>
<sequence>MGSLIHLCWCILEAINEKGACLGLYKLTLNLPSGKILTGGGIYGSYCQRLRNEPGVYLARNKIRSLQVITPKSFLGVISDISEFVTYFCLSPVRAAEAFGQSFIDDYP</sequence>
<dbReference type="Proteomes" id="UP000186657">
    <property type="component" value="Unassembled WGS sequence"/>
</dbReference>
<dbReference type="AlphaFoldDB" id="A0A1U7NA44"/>
<evidence type="ECO:0000313" key="2">
    <source>
        <dbReference type="Proteomes" id="UP000186657"/>
    </source>
</evidence>
<protein>
    <submittedName>
        <fullName evidence="1">Uncharacterized protein</fullName>
    </submittedName>
</protein>
<evidence type="ECO:0000313" key="1">
    <source>
        <dbReference type="EMBL" id="OLT62801.1"/>
    </source>
</evidence>
<organism evidence="1 2">
    <name type="scientific">Moorena bouillonii PNG</name>
    <dbReference type="NCBI Taxonomy" id="568701"/>
    <lineage>
        <taxon>Bacteria</taxon>
        <taxon>Bacillati</taxon>
        <taxon>Cyanobacteriota</taxon>
        <taxon>Cyanophyceae</taxon>
        <taxon>Coleofasciculales</taxon>
        <taxon>Coleofasciculaceae</taxon>
        <taxon>Moorena</taxon>
    </lineage>
</organism>
<keyword evidence="2" id="KW-1185">Reference proteome</keyword>
<reference evidence="1 2" key="1">
    <citation type="submission" date="2016-10" db="EMBL/GenBank/DDBJ databases">
        <title>Comparative genomics uncovers the prolific and rare metabolic potential of the cyanobacterial genus Moorea.</title>
        <authorList>
            <person name="Leao T."/>
            <person name="Castelao G."/>
            <person name="Korobeynikov A."/>
            <person name="Monroe E.A."/>
            <person name="Podell S."/>
            <person name="Glukhov E."/>
            <person name="Allen E."/>
            <person name="Gerwick W.H."/>
            <person name="Gerwick L."/>
        </authorList>
    </citation>
    <scope>NUCLEOTIDE SEQUENCE [LARGE SCALE GENOMIC DNA]</scope>
    <source>
        <strain evidence="1 2">PNG5-198</strain>
    </source>
</reference>
<dbReference type="EMBL" id="MKZS01000001">
    <property type="protein sequence ID" value="OLT62801.1"/>
    <property type="molecule type" value="Genomic_DNA"/>
</dbReference>
<accession>A0A1U7NA44</accession>
<name>A0A1U7NA44_9CYAN</name>
<gene>
    <name evidence="1" type="ORF">BJP37_30995</name>
</gene>
<proteinExistence type="predicted"/>